<organism evidence="3 4">
    <name type="scientific">Rozella allomycis (strain CSF55)</name>
    <dbReference type="NCBI Taxonomy" id="988480"/>
    <lineage>
        <taxon>Eukaryota</taxon>
        <taxon>Fungi</taxon>
        <taxon>Fungi incertae sedis</taxon>
        <taxon>Cryptomycota</taxon>
        <taxon>Cryptomycota incertae sedis</taxon>
        <taxon>Rozella</taxon>
    </lineage>
</organism>
<accession>A0A4V1J0J5</accession>
<evidence type="ECO:0000256" key="1">
    <source>
        <dbReference type="ARBA" id="ARBA00005536"/>
    </source>
</evidence>
<dbReference type="InterPro" id="IPR005061">
    <property type="entry name" value="Ist1"/>
</dbReference>
<feature type="coiled-coil region" evidence="2">
    <location>
        <begin position="13"/>
        <end position="51"/>
    </location>
</feature>
<dbReference type="AlphaFoldDB" id="A0A4V1J0J5"/>
<dbReference type="EMBL" id="ML004929">
    <property type="protein sequence ID" value="RKP21779.1"/>
    <property type="molecule type" value="Genomic_DNA"/>
</dbReference>
<dbReference type="GO" id="GO:0015031">
    <property type="term" value="P:protein transport"/>
    <property type="evidence" value="ECO:0007669"/>
    <property type="project" value="InterPro"/>
</dbReference>
<evidence type="ECO:0000313" key="3">
    <source>
        <dbReference type="EMBL" id="RKP21779.1"/>
    </source>
</evidence>
<dbReference type="Proteomes" id="UP000281549">
    <property type="component" value="Unassembled WGS sequence"/>
</dbReference>
<dbReference type="PANTHER" id="PTHR12161:SF5">
    <property type="entry name" value="IST1 HOMOLOG"/>
    <property type="match status" value="1"/>
</dbReference>
<proteinExistence type="inferred from homology"/>
<evidence type="ECO:0000256" key="2">
    <source>
        <dbReference type="SAM" id="Coils"/>
    </source>
</evidence>
<sequence>MPKFSPTRCKVQLKLAINRIKLFQSKKQSLNQNQRREIADLLENNKIESAKIRVENIIREDYMLEVLEILQLYCETLIARFGLLEHMSVCDPSIEEAIKTLIYAAPRSEVQELLVLRDMFLCKYGKDFVKDVVENNQNVNERIVQKLKIQTPDPLLVNQYLIEIAKAFNVVYDSSRFHEPSLTSNNSIMMPVMAPVNYQEQVFKLPIESGTCKSSEFETPTPKYEGSSESGNAIDFDELSKRFEMLKKK</sequence>
<reference evidence="4" key="1">
    <citation type="journal article" date="2018" name="Nat. Microbiol.">
        <title>Leveraging single-cell genomics to expand the fungal tree of life.</title>
        <authorList>
            <person name="Ahrendt S.R."/>
            <person name="Quandt C.A."/>
            <person name="Ciobanu D."/>
            <person name="Clum A."/>
            <person name="Salamov A."/>
            <person name="Andreopoulos B."/>
            <person name="Cheng J.F."/>
            <person name="Woyke T."/>
            <person name="Pelin A."/>
            <person name="Henrissat B."/>
            <person name="Reynolds N.K."/>
            <person name="Benny G.L."/>
            <person name="Smith M.E."/>
            <person name="James T.Y."/>
            <person name="Grigoriev I.V."/>
        </authorList>
    </citation>
    <scope>NUCLEOTIDE SEQUENCE [LARGE SCALE GENOMIC DNA]</scope>
    <source>
        <strain evidence="4">CSF55</strain>
    </source>
</reference>
<dbReference type="Gene3D" id="1.20.1260.60">
    <property type="entry name" value="Vacuolar protein sorting-associated protein Ist1"/>
    <property type="match status" value="1"/>
</dbReference>
<evidence type="ECO:0000313" key="4">
    <source>
        <dbReference type="Proteomes" id="UP000281549"/>
    </source>
</evidence>
<dbReference type="FunFam" id="1.20.1260.60:FF:000002">
    <property type="entry name" value="Vacuolar protein sorting-associated protein IST1"/>
    <property type="match status" value="1"/>
</dbReference>
<dbReference type="PANTHER" id="PTHR12161">
    <property type="entry name" value="IST1 FAMILY MEMBER"/>
    <property type="match status" value="1"/>
</dbReference>
<protein>
    <submittedName>
        <fullName evidence="3">DUF292-domain-containing protein</fullName>
    </submittedName>
</protein>
<dbReference type="InterPro" id="IPR042277">
    <property type="entry name" value="IST1-like"/>
</dbReference>
<keyword evidence="2" id="KW-0175">Coiled coil</keyword>
<dbReference type="Pfam" id="PF03398">
    <property type="entry name" value="Ist1"/>
    <property type="match status" value="1"/>
</dbReference>
<comment type="similarity">
    <text evidence="1">Belongs to the IST1 family.</text>
</comment>
<gene>
    <name evidence="3" type="ORF">ROZALSC1DRAFT_26832</name>
</gene>
<name>A0A4V1J0J5_ROZAC</name>